<keyword evidence="3 4" id="KW-0067">ATP-binding</keyword>
<organism evidence="6 7">
    <name type="scientific">Trinickia caryophylli</name>
    <name type="common">Paraburkholderia caryophylli</name>
    <dbReference type="NCBI Taxonomy" id="28094"/>
    <lineage>
        <taxon>Bacteria</taxon>
        <taxon>Pseudomonadati</taxon>
        <taxon>Pseudomonadota</taxon>
        <taxon>Betaproteobacteria</taxon>
        <taxon>Burkholderiales</taxon>
        <taxon>Burkholderiaceae</taxon>
        <taxon>Trinickia</taxon>
    </lineage>
</organism>
<name>A0A1X7D367_TRICW</name>
<dbReference type="PANTHER" id="PTHR43585:SF2">
    <property type="entry name" value="ATP-GRASP ENZYME FSQD"/>
    <property type="match status" value="1"/>
</dbReference>
<evidence type="ECO:0000313" key="7">
    <source>
        <dbReference type="Proteomes" id="UP000192911"/>
    </source>
</evidence>
<evidence type="ECO:0000256" key="4">
    <source>
        <dbReference type="PROSITE-ProRule" id="PRU00409"/>
    </source>
</evidence>
<feature type="domain" description="ATP-grasp" evidence="5">
    <location>
        <begin position="125"/>
        <end position="329"/>
    </location>
</feature>
<evidence type="ECO:0000256" key="3">
    <source>
        <dbReference type="ARBA" id="ARBA00022840"/>
    </source>
</evidence>
<reference evidence="7" key="1">
    <citation type="submission" date="2017-04" db="EMBL/GenBank/DDBJ databases">
        <authorList>
            <person name="Varghese N."/>
            <person name="Submissions S."/>
        </authorList>
    </citation>
    <scope>NUCLEOTIDE SEQUENCE [LARGE SCALE GENOMIC DNA]</scope>
    <source>
        <strain evidence="7">Ballard 720</strain>
    </source>
</reference>
<accession>A0A1X7D367</accession>
<protein>
    <submittedName>
        <fullName evidence="6">ATP-grasp domain-containing protein</fullName>
    </submittedName>
</protein>
<evidence type="ECO:0000313" key="6">
    <source>
        <dbReference type="EMBL" id="SMF08016.1"/>
    </source>
</evidence>
<dbReference type="Gene3D" id="3.30.470.20">
    <property type="entry name" value="ATP-grasp fold, B domain"/>
    <property type="match status" value="1"/>
</dbReference>
<dbReference type="PANTHER" id="PTHR43585">
    <property type="entry name" value="FUMIPYRROLE BIOSYNTHESIS PROTEIN C"/>
    <property type="match status" value="1"/>
</dbReference>
<dbReference type="InterPro" id="IPR052032">
    <property type="entry name" value="ATP-dep_AA_Ligase"/>
</dbReference>
<keyword evidence="2 4" id="KW-0547">Nucleotide-binding</keyword>
<proteinExistence type="predicted"/>
<keyword evidence="7" id="KW-1185">Reference proteome</keyword>
<evidence type="ECO:0000256" key="1">
    <source>
        <dbReference type="ARBA" id="ARBA00022598"/>
    </source>
</evidence>
<dbReference type="PROSITE" id="PS50975">
    <property type="entry name" value="ATP_GRASP"/>
    <property type="match status" value="1"/>
</dbReference>
<dbReference type="Pfam" id="PF13535">
    <property type="entry name" value="ATP-grasp_4"/>
    <property type="match status" value="1"/>
</dbReference>
<dbReference type="GO" id="GO:0016874">
    <property type="term" value="F:ligase activity"/>
    <property type="evidence" value="ECO:0007669"/>
    <property type="project" value="UniProtKB-KW"/>
</dbReference>
<dbReference type="Proteomes" id="UP000192911">
    <property type="component" value="Unassembled WGS sequence"/>
</dbReference>
<evidence type="ECO:0000256" key="2">
    <source>
        <dbReference type="ARBA" id="ARBA00022741"/>
    </source>
</evidence>
<dbReference type="GO" id="GO:0005524">
    <property type="term" value="F:ATP binding"/>
    <property type="evidence" value="ECO:0007669"/>
    <property type="project" value="UniProtKB-UniRule"/>
</dbReference>
<dbReference type="AlphaFoldDB" id="A0A1X7D367"/>
<evidence type="ECO:0000259" key="5">
    <source>
        <dbReference type="PROSITE" id="PS50975"/>
    </source>
</evidence>
<gene>
    <name evidence="6" type="ORF">SAMN06295900_102341</name>
</gene>
<dbReference type="EMBL" id="FXAH01000002">
    <property type="protein sequence ID" value="SMF08016.1"/>
    <property type="molecule type" value="Genomic_DNA"/>
</dbReference>
<dbReference type="InterPro" id="IPR011761">
    <property type="entry name" value="ATP-grasp"/>
</dbReference>
<dbReference type="STRING" id="28094.SAMN06295900_102341"/>
<dbReference type="GO" id="GO:0046872">
    <property type="term" value="F:metal ion binding"/>
    <property type="evidence" value="ECO:0007669"/>
    <property type="project" value="InterPro"/>
</dbReference>
<dbReference type="SUPFAM" id="SSF56059">
    <property type="entry name" value="Glutathione synthetase ATP-binding domain-like"/>
    <property type="match status" value="1"/>
</dbReference>
<sequence length="449" mass="48539">MAHTGVLILSHCGFSFAEDLIAAIRSRGLQPFVLSSLPLPEHGEERLNKLRSMAAAVLASDSHVLGAGDVERAIASLQAQGHSIRACISVWEGYRALMAHANMLLGVSDLPAQRIEFLRDKFAVRSELHRTGLSRIAARVLTPDVLDALKRDGGRYFIKPARGIASYGAFRLAPDTTWATLEAIAAHAHADTVYASALGETVTFVAEDYLGGTEFSFELLVSHGDPHVFAIHEKCELTEANGTVLEDSCTSPPASISAGSVAAGLAWLRAVFAQLQLDWGCFHVEARFDGSRWDLIEINPRVGGSLISPSVKSLNGEAGMLELWLALLLEQAGGVQYAGLANTFRRLAYQQDGTPPTALATFFRVYFAAPGQIDSIEVRPGTRHPVIEQILLKAGDVVPDTPREAFLGQLLWSMTRAERDETLTALLAESATTIDVRYRTPSLALEAQS</sequence>
<dbReference type="OrthoDB" id="9803907at2"/>
<keyword evidence="1" id="KW-0436">Ligase</keyword>